<evidence type="ECO:0000313" key="1">
    <source>
        <dbReference type="EMBL" id="GAW02241.1"/>
    </source>
</evidence>
<dbReference type="AlphaFoldDB" id="A0A1Q3E508"/>
<reference evidence="1 2" key="1">
    <citation type="submission" date="2016-08" db="EMBL/GenBank/DDBJ databases">
        <authorList>
            <consortium name="Lentinula edodes genome sequencing consortium"/>
            <person name="Sakamoto Y."/>
            <person name="Nakade K."/>
            <person name="Sato S."/>
            <person name="Yoshida Y."/>
            <person name="Miyazaki K."/>
            <person name="Natsume S."/>
            <person name="Konno N."/>
        </authorList>
    </citation>
    <scope>NUCLEOTIDE SEQUENCE [LARGE SCALE GENOMIC DNA]</scope>
    <source>
        <strain evidence="1 2">NBRC 111202</strain>
    </source>
</reference>
<reference evidence="1 2" key="2">
    <citation type="submission" date="2017-02" db="EMBL/GenBank/DDBJ databases">
        <title>A genome survey and senescence transcriptome analysis in Lentinula edodes.</title>
        <authorList>
            <person name="Sakamoto Y."/>
            <person name="Nakade K."/>
            <person name="Sato S."/>
            <person name="Yoshida Y."/>
            <person name="Miyazaki K."/>
            <person name="Natsume S."/>
            <person name="Konno N."/>
        </authorList>
    </citation>
    <scope>NUCLEOTIDE SEQUENCE [LARGE SCALE GENOMIC DNA]</scope>
    <source>
        <strain evidence="1 2">NBRC 111202</strain>
    </source>
</reference>
<accession>A0A1Q3E508</accession>
<protein>
    <submittedName>
        <fullName evidence="1">Uncharacterized protein</fullName>
    </submittedName>
</protein>
<sequence length="134" mass="15687">MSFKRPRRKKGRRRRSSYLFYSTVFSIIVPSSTLQLCLRRIFVGRETPRGFDERHQKCSLQRYHTTVIPIQKLNVPSIVPLPLLHSRGGCDEQKDDQLIAAPRKNATEMHMWYRTLESLDQPFIIGFLQDTPNA</sequence>
<organism evidence="1 2">
    <name type="scientific">Lentinula edodes</name>
    <name type="common">Shiitake mushroom</name>
    <name type="synonym">Lentinus edodes</name>
    <dbReference type="NCBI Taxonomy" id="5353"/>
    <lineage>
        <taxon>Eukaryota</taxon>
        <taxon>Fungi</taxon>
        <taxon>Dikarya</taxon>
        <taxon>Basidiomycota</taxon>
        <taxon>Agaricomycotina</taxon>
        <taxon>Agaricomycetes</taxon>
        <taxon>Agaricomycetidae</taxon>
        <taxon>Agaricales</taxon>
        <taxon>Marasmiineae</taxon>
        <taxon>Omphalotaceae</taxon>
        <taxon>Lentinula</taxon>
    </lineage>
</organism>
<keyword evidence="2" id="KW-1185">Reference proteome</keyword>
<proteinExistence type="predicted"/>
<gene>
    <name evidence="1" type="ORF">LENED_003880</name>
</gene>
<dbReference type="Proteomes" id="UP000188533">
    <property type="component" value="Unassembled WGS sequence"/>
</dbReference>
<name>A0A1Q3E508_LENED</name>
<dbReference type="EMBL" id="BDGU01000090">
    <property type="protein sequence ID" value="GAW02241.1"/>
    <property type="molecule type" value="Genomic_DNA"/>
</dbReference>
<evidence type="ECO:0000313" key="2">
    <source>
        <dbReference type="Proteomes" id="UP000188533"/>
    </source>
</evidence>
<comment type="caution">
    <text evidence="1">The sequence shown here is derived from an EMBL/GenBank/DDBJ whole genome shotgun (WGS) entry which is preliminary data.</text>
</comment>